<dbReference type="Proteomes" id="UP000277007">
    <property type="component" value="Unassembled WGS sequence"/>
</dbReference>
<dbReference type="SUPFAM" id="SSF53335">
    <property type="entry name" value="S-adenosyl-L-methionine-dependent methyltransferases"/>
    <property type="match status" value="1"/>
</dbReference>
<dbReference type="Gene3D" id="3.40.50.150">
    <property type="entry name" value="Vaccinia Virus protein VP39"/>
    <property type="match status" value="1"/>
</dbReference>
<dbReference type="GO" id="GO:0032259">
    <property type="term" value="P:methylation"/>
    <property type="evidence" value="ECO:0007669"/>
    <property type="project" value="UniProtKB-KW"/>
</dbReference>
<evidence type="ECO:0000256" key="3">
    <source>
        <dbReference type="ARBA" id="ARBA00047942"/>
    </source>
</evidence>
<dbReference type="RefSeq" id="WP_126619331.1">
    <property type="nucleotide sequence ID" value="NZ_JBHUCY010000066.1"/>
</dbReference>
<proteinExistence type="inferred from homology"/>
<dbReference type="OrthoDB" id="9800801at2"/>
<keyword evidence="1 6" id="KW-0489">Methyltransferase</keyword>
<dbReference type="Pfam" id="PF01555">
    <property type="entry name" value="N6_N4_Mtase"/>
    <property type="match status" value="2"/>
</dbReference>
<dbReference type="InterPro" id="IPR029063">
    <property type="entry name" value="SAM-dependent_MTases_sf"/>
</dbReference>
<feature type="domain" description="DNA methylase N-4/N-6" evidence="5">
    <location>
        <begin position="193"/>
        <end position="254"/>
    </location>
</feature>
<dbReference type="InterPro" id="IPR002941">
    <property type="entry name" value="DNA_methylase_N4/N6"/>
</dbReference>
<dbReference type="PRINTS" id="PR00508">
    <property type="entry name" value="S21N4MTFRASE"/>
</dbReference>
<gene>
    <name evidence="6" type="ORF">EJ903_21535</name>
</gene>
<dbReference type="AlphaFoldDB" id="A0A3S0R674"/>
<protein>
    <recommendedName>
        <fullName evidence="4">Methyltransferase</fullName>
        <ecNumber evidence="4">2.1.1.-</ecNumber>
    </recommendedName>
</protein>
<feature type="domain" description="DNA methylase N-4/N-6" evidence="5">
    <location>
        <begin position="35"/>
        <end position="176"/>
    </location>
</feature>
<keyword evidence="2 6" id="KW-0808">Transferase</keyword>
<comment type="similarity">
    <text evidence="4">Belongs to the N(4)/N(6)-methyltransferase family.</text>
</comment>
<dbReference type="EC" id="2.1.1.-" evidence="4"/>
<evidence type="ECO:0000313" key="7">
    <source>
        <dbReference type="Proteomes" id="UP000277007"/>
    </source>
</evidence>
<dbReference type="GO" id="GO:0008170">
    <property type="term" value="F:N-methyltransferase activity"/>
    <property type="evidence" value="ECO:0007669"/>
    <property type="project" value="InterPro"/>
</dbReference>
<dbReference type="GO" id="GO:0009007">
    <property type="term" value="F:site-specific DNA-methyltransferase (adenine-specific) activity"/>
    <property type="evidence" value="ECO:0007669"/>
    <property type="project" value="UniProtKB-EC"/>
</dbReference>
<evidence type="ECO:0000259" key="5">
    <source>
        <dbReference type="Pfam" id="PF01555"/>
    </source>
</evidence>
<keyword evidence="7" id="KW-1185">Reference proteome</keyword>
<comment type="catalytic activity">
    <reaction evidence="3">
        <text>a 2'-deoxyadenosine in DNA + S-adenosyl-L-methionine = an N(6)-methyl-2'-deoxyadenosine in DNA + S-adenosyl-L-homocysteine + H(+)</text>
        <dbReference type="Rhea" id="RHEA:15197"/>
        <dbReference type="Rhea" id="RHEA-COMP:12418"/>
        <dbReference type="Rhea" id="RHEA-COMP:12419"/>
        <dbReference type="ChEBI" id="CHEBI:15378"/>
        <dbReference type="ChEBI" id="CHEBI:57856"/>
        <dbReference type="ChEBI" id="CHEBI:59789"/>
        <dbReference type="ChEBI" id="CHEBI:90615"/>
        <dbReference type="ChEBI" id="CHEBI:90616"/>
        <dbReference type="EC" id="2.1.1.72"/>
    </reaction>
</comment>
<name>A0A3S0R674_9PROT</name>
<sequence length="268" mass="29222">MKQNTTKAASVTIGDATLMLGDCIERMRELDDASVSLVLTDVPYSSGATREAGRTAFGKTMTRSTSGNPDRWFGSDNLSTRGFLYLLRACAMEWQRVLQPGGHVLAFIDWRMSDHLADAIDGGDAGVLLGGVAGDAMESADLRRVGMLVWDKTYFGMGTFFRHQYELIYHFTKGKGSGPLRRNTPNVLHHPPVRAGLHPTEKPVGLLAELIGTVCPLHETVLDPFFGSASTGEAALSSGRRFIGIERDERYFEAGRKRLAGLSKENAA</sequence>
<evidence type="ECO:0000256" key="2">
    <source>
        <dbReference type="ARBA" id="ARBA00022679"/>
    </source>
</evidence>
<evidence type="ECO:0000256" key="1">
    <source>
        <dbReference type="ARBA" id="ARBA00022603"/>
    </source>
</evidence>
<evidence type="ECO:0000256" key="4">
    <source>
        <dbReference type="RuleBase" id="RU362026"/>
    </source>
</evidence>
<dbReference type="EMBL" id="RXMA01000027">
    <property type="protein sequence ID" value="RTR16180.1"/>
    <property type="molecule type" value="Genomic_DNA"/>
</dbReference>
<dbReference type="GO" id="GO:0003677">
    <property type="term" value="F:DNA binding"/>
    <property type="evidence" value="ECO:0007669"/>
    <property type="project" value="InterPro"/>
</dbReference>
<dbReference type="InterPro" id="IPR001091">
    <property type="entry name" value="RM_Methyltransferase"/>
</dbReference>
<reference evidence="6 7" key="1">
    <citation type="submission" date="2018-12" db="EMBL/GenBank/DDBJ databases">
        <authorList>
            <person name="Yang Y."/>
        </authorList>
    </citation>
    <scope>NUCLEOTIDE SEQUENCE [LARGE SCALE GENOMIC DNA]</scope>
    <source>
        <strain evidence="6 7">L-25-5w-1</strain>
    </source>
</reference>
<comment type="caution">
    <text evidence="6">The sequence shown here is derived from an EMBL/GenBank/DDBJ whole genome shotgun (WGS) entry which is preliminary data.</text>
</comment>
<organism evidence="6 7">
    <name type="scientific">Azospirillum griseum</name>
    <dbReference type="NCBI Taxonomy" id="2496639"/>
    <lineage>
        <taxon>Bacteria</taxon>
        <taxon>Pseudomonadati</taxon>
        <taxon>Pseudomonadota</taxon>
        <taxon>Alphaproteobacteria</taxon>
        <taxon>Rhodospirillales</taxon>
        <taxon>Azospirillaceae</taxon>
        <taxon>Azospirillum</taxon>
    </lineage>
</organism>
<accession>A0A3S0R674</accession>
<evidence type="ECO:0000313" key="6">
    <source>
        <dbReference type="EMBL" id="RTR16180.1"/>
    </source>
</evidence>